<dbReference type="Proteomes" id="UP000009102">
    <property type="component" value="Chromosome"/>
</dbReference>
<sequence>MKLDRVSSFSLEEDDIYHGMPQETQILYLRGLRRYANADTGIVGGPDHRISLLSLSELIEVSPHQGIAGVKPNKSKVRRLLGWLERAGLIERIDDKDGYIVYFLPFVKKTYQPGKYISFNSAEDDLLQGIPAAAQLLYLRGLRRFMDYRSAIVGASVRRISLVMFKELVEVFPHQGMKGSRYNKHQIQRLLGWLERAGLIERIEDKKGYLVYLLPLAKNEFYSDAHSSEQKKPNAIHNESSNNKKPHSDAGLNGEKTPSNARHSTKPATHLKSNINNQKTTTPTPPPENRQDVSMADSVVGGGDSDELSEPVKHATQSPQTIATPRQSSHTVEQTVKSASWEEKLIFPDGIGDRDKTAIFCHLNRCPAEQRQAIVDELAARRGSVKSPSGYVRRLVDCALSGEFIPEAGIPLAEARERRKNDFQTTLPTRKPAPSEEVSAEIARLTDAMVAAQRAGDFKQYSRLGAQVGRLICVPYSINKQEITFALRV</sequence>
<gene>
    <name evidence="2" type="ordered locus">Hneap_1629</name>
</gene>
<keyword evidence="3" id="KW-1185">Reference proteome</keyword>
<dbReference type="KEGG" id="hna:Hneap_1629"/>
<evidence type="ECO:0000256" key="1">
    <source>
        <dbReference type="SAM" id="MobiDB-lite"/>
    </source>
</evidence>
<dbReference type="AlphaFoldDB" id="D0L184"/>
<feature type="region of interest" description="Disordered" evidence="1">
    <location>
        <begin position="225"/>
        <end position="335"/>
    </location>
</feature>
<organism evidence="2 3">
    <name type="scientific">Halothiobacillus neapolitanus (strain ATCC 23641 / DSM 15147 / CIP 104769 / NCIMB 8539 / c2)</name>
    <name type="common">Thiobacillus neapolitanus</name>
    <dbReference type="NCBI Taxonomy" id="555778"/>
    <lineage>
        <taxon>Bacteria</taxon>
        <taxon>Pseudomonadati</taxon>
        <taxon>Pseudomonadota</taxon>
        <taxon>Gammaproteobacteria</taxon>
        <taxon>Chromatiales</taxon>
        <taxon>Halothiobacillaceae</taxon>
        <taxon>Halothiobacillus</taxon>
    </lineage>
</organism>
<dbReference type="OrthoDB" id="6174582at2"/>
<proteinExistence type="predicted"/>
<dbReference type="EMBL" id="CP001801">
    <property type="protein sequence ID" value="ACX96457.1"/>
    <property type="molecule type" value="Genomic_DNA"/>
</dbReference>
<accession>D0L184</accession>
<evidence type="ECO:0000313" key="2">
    <source>
        <dbReference type="EMBL" id="ACX96457.1"/>
    </source>
</evidence>
<evidence type="ECO:0000313" key="3">
    <source>
        <dbReference type="Proteomes" id="UP000009102"/>
    </source>
</evidence>
<name>D0L184_HALNC</name>
<dbReference type="HOGENOM" id="CLU_557557_0_0_6"/>
<feature type="compositionally biased region" description="Polar residues" evidence="1">
    <location>
        <begin position="315"/>
        <end position="335"/>
    </location>
</feature>
<reference evidence="2 3" key="1">
    <citation type="submission" date="2009-10" db="EMBL/GenBank/DDBJ databases">
        <title>Complete sequence of Halothiobacillus neapolitanus c2.</title>
        <authorList>
            <consortium name="US DOE Joint Genome Institute"/>
            <person name="Lucas S."/>
            <person name="Copeland A."/>
            <person name="Lapidus A."/>
            <person name="Glavina del Rio T."/>
            <person name="Tice H."/>
            <person name="Bruce D."/>
            <person name="Goodwin L."/>
            <person name="Pitluck S."/>
            <person name="Davenport K."/>
            <person name="Brettin T."/>
            <person name="Detter J.C."/>
            <person name="Han C."/>
            <person name="Tapia R."/>
            <person name="Larimer F."/>
            <person name="Land M."/>
            <person name="Hauser L."/>
            <person name="Kyrpides N."/>
            <person name="Mikhailova N."/>
            <person name="Kerfeld C."/>
            <person name="Cannon G."/>
            <person name="Heinhort S."/>
        </authorList>
    </citation>
    <scope>NUCLEOTIDE SEQUENCE [LARGE SCALE GENOMIC DNA]</scope>
    <source>
        <strain evidence="3">ATCC 23641 / c2</strain>
    </source>
</reference>
<dbReference type="RefSeq" id="WP_012824491.1">
    <property type="nucleotide sequence ID" value="NC_013422.1"/>
</dbReference>
<protein>
    <submittedName>
        <fullName evidence="2">Uncharacterized protein</fullName>
    </submittedName>
</protein>
<dbReference type="eggNOG" id="ENOG50331X4">
    <property type="taxonomic scope" value="Bacteria"/>
</dbReference>